<feature type="compositionally biased region" description="Acidic residues" evidence="1">
    <location>
        <begin position="132"/>
        <end position="150"/>
    </location>
</feature>
<keyword evidence="2" id="KW-1133">Transmembrane helix</keyword>
<accession>A0A542UAF1</accession>
<keyword evidence="2" id="KW-0812">Transmembrane</keyword>
<reference evidence="3 4" key="1">
    <citation type="submission" date="2019-06" db="EMBL/GenBank/DDBJ databases">
        <title>Sequencing the genomes of 1000 actinobacteria strains.</title>
        <authorList>
            <person name="Klenk H.-P."/>
        </authorList>
    </citation>
    <scope>NUCLEOTIDE SEQUENCE [LARGE SCALE GENOMIC DNA]</scope>
    <source>
        <strain evidence="3 4">DSM 41929</strain>
    </source>
</reference>
<evidence type="ECO:0008006" key="5">
    <source>
        <dbReference type="Google" id="ProtNLM"/>
    </source>
</evidence>
<feature type="transmembrane region" description="Helical" evidence="2">
    <location>
        <begin position="173"/>
        <end position="193"/>
    </location>
</feature>
<organism evidence="3 4">
    <name type="scientific">Streptomyces puniciscabiei</name>
    <dbReference type="NCBI Taxonomy" id="164348"/>
    <lineage>
        <taxon>Bacteria</taxon>
        <taxon>Bacillati</taxon>
        <taxon>Actinomycetota</taxon>
        <taxon>Actinomycetes</taxon>
        <taxon>Kitasatosporales</taxon>
        <taxon>Streptomycetaceae</taxon>
        <taxon>Streptomyces</taxon>
    </lineage>
</organism>
<feature type="transmembrane region" description="Helical" evidence="2">
    <location>
        <begin position="199"/>
        <end position="221"/>
    </location>
</feature>
<sequence>MEAGPRDTAQSAEHVTTAGDEPDRRGGRLTDDCLGEVRPADERLNGDGLADHRLPEARRPGDRPAEDRFTQDRLTADRLAEDGIAEDRLTADRFAEDRLTTDGLAAGRLAGDRPIENRLPDIPLTEDRLTDDGPDEAPDGVTDDGPEPEEMYQSGPEVEVELRPQRRLRLWQLAPIVGLSAVGSLMFAFPLAFDFGDSGAVIAMLGLLICSCAAGWGMMAARRVGYTWPGLPARGSGRRLDWRVVLGYVLLVAVVVVLAVWRVARLR</sequence>
<keyword evidence="4" id="KW-1185">Reference proteome</keyword>
<gene>
    <name evidence="3" type="ORF">FB563_0989</name>
</gene>
<dbReference type="EMBL" id="VFNX01000001">
    <property type="protein sequence ID" value="TQK96062.1"/>
    <property type="molecule type" value="Genomic_DNA"/>
</dbReference>
<feature type="region of interest" description="Disordered" evidence="1">
    <location>
        <begin position="1"/>
        <end position="85"/>
    </location>
</feature>
<proteinExistence type="predicted"/>
<name>A0A542UAF1_9ACTN</name>
<feature type="compositionally biased region" description="Basic and acidic residues" evidence="1">
    <location>
        <begin position="21"/>
        <end position="31"/>
    </location>
</feature>
<feature type="compositionally biased region" description="Basic and acidic residues" evidence="1">
    <location>
        <begin position="38"/>
        <end position="85"/>
    </location>
</feature>
<protein>
    <recommendedName>
        <fullName evidence="5">Transmembrane protein</fullName>
    </recommendedName>
</protein>
<comment type="caution">
    <text evidence="3">The sequence shown here is derived from an EMBL/GenBank/DDBJ whole genome shotgun (WGS) entry which is preliminary data.</text>
</comment>
<feature type="compositionally biased region" description="Basic and acidic residues" evidence="1">
    <location>
        <begin position="111"/>
        <end position="131"/>
    </location>
</feature>
<keyword evidence="2" id="KW-0472">Membrane</keyword>
<dbReference type="AlphaFoldDB" id="A0A542UAF1"/>
<dbReference type="Proteomes" id="UP000318103">
    <property type="component" value="Unassembled WGS sequence"/>
</dbReference>
<evidence type="ECO:0000256" key="2">
    <source>
        <dbReference type="SAM" id="Phobius"/>
    </source>
</evidence>
<evidence type="ECO:0000256" key="1">
    <source>
        <dbReference type="SAM" id="MobiDB-lite"/>
    </source>
</evidence>
<evidence type="ECO:0000313" key="3">
    <source>
        <dbReference type="EMBL" id="TQK96062.1"/>
    </source>
</evidence>
<evidence type="ECO:0000313" key="4">
    <source>
        <dbReference type="Proteomes" id="UP000318103"/>
    </source>
</evidence>
<feature type="transmembrane region" description="Helical" evidence="2">
    <location>
        <begin position="242"/>
        <end position="264"/>
    </location>
</feature>
<feature type="region of interest" description="Disordered" evidence="1">
    <location>
        <begin position="111"/>
        <end position="159"/>
    </location>
</feature>